<dbReference type="InterPro" id="IPR011032">
    <property type="entry name" value="GroES-like_sf"/>
</dbReference>
<keyword evidence="4 6" id="KW-0862">Zinc</keyword>
<proteinExistence type="inferred from homology"/>
<gene>
    <name evidence="8" type="ORF">GCM10023200_23180</name>
</gene>
<dbReference type="SUPFAM" id="SSF51735">
    <property type="entry name" value="NAD(P)-binding Rossmann-fold domains"/>
    <property type="match status" value="1"/>
</dbReference>
<dbReference type="InterPro" id="IPR013149">
    <property type="entry name" value="ADH-like_C"/>
</dbReference>
<dbReference type="PANTHER" id="PTHR43161:SF9">
    <property type="entry name" value="SORBITOL DEHYDROGENASE"/>
    <property type="match status" value="1"/>
</dbReference>
<dbReference type="InterPro" id="IPR013154">
    <property type="entry name" value="ADH-like_N"/>
</dbReference>
<dbReference type="InterPro" id="IPR045306">
    <property type="entry name" value="SDH-like"/>
</dbReference>
<evidence type="ECO:0000256" key="6">
    <source>
        <dbReference type="RuleBase" id="RU361277"/>
    </source>
</evidence>
<dbReference type="Gene3D" id="3.40.50.720">
    <property type="entry name" value="NAD(P)-binding Rossmann-like Domain"/>
    <property type="match status" value="1"/>
</dbReference>
<sequence length="347" mass="35725">MTPGRASRTLGGVTDQRVAVLQEPERITVETRPVPSPGPGEVQVAVRAVSVCGSDVHYYDHGRIGGFVMHGPLVLGHETSGVVSALGEGVDGPVVGTRVAVEPQRNCGRCEQCVRGRYHLCPFIEFFATPPIDGSFAEYVTVPATRAHPVPDALSDDAAAMIEPLAVAVHAAGKADIGPGTRVLVTGGGPVGLLCLQVARARGAAHVTLSDPVARRRDVAREFGADTVVDPGAGDDVPPADVVLECSGVQAAVDAAIAATAPAATVVLVGTGAQVTLPLDLLQAREITVKGTFRYAHVYPAAIALAASGAVRLDDMVTSHHDLDGAVDALLAARRDPESIKAVVRPA</sequence>
<feature type="domain" description="Enoyl reductase (ER)" evidence="7">
    <location>
        <begin position="22"/>
        <end position="344"/>
    </location>
</feature>
<dbReference type="Proteomes" id="UP001500928">
    <property type="component" value="Unassembled WGS sequence"/>
</dbReference>
<evidence type="ECO:0000259" key="7">
    <source>
        <dbReference type="SMART" id="SM00829"/>
    </source>
</evidence>
<comment type="similarity">
    <text evidence="2 6">Belongs to the zinc-containing alcohol dehydrogenase family.</text>
</comment>
<dbReference type="EMBL" id="BAABHO010000015">
    <property type="protein sequence ID" value="GAA4788170.1"/>
    <property type="molecule type" value="Genomic_DNA"/>
</dbReference>
<dbReference type="PROSITE" id="PS00059">
    <property type="entry name" value="ADH_ZINC"/>
    <property type="match status" value="1"/>
</dbReference>
<protein>
    <submittedName>
        <fullName evidence="8">NAD(P)-dependent alcohol dehydrogenase</fullName>
    </submittedName>
</protein>
<dbReference type="InterPro" id="IPR036291">
    <property type="entry name" value="NAD(P)-bd_dom_sf"/>
</dbReference>
<evidence type="ECO:0000313" key="9">
    <source>
        <dbReference type="Proteomes" id="UP001500928"/>
    </source>
</evidence>
<dbReference type="Gene3D" id="3.90.180.10">
    <property type="entry name" value="Medium-chain alcohol dehydrogenases, catalytic domain"/>
    <property type="match status" value="1"/>
</dbReference>
<accession>A0ABP9AZH5</accession>
<keyword evidence="3 6" id="KW-0479">Metal-binding</keyword>
<name>A0ABP9AZH5_9PSEU</name>
<comment type="caution">
    <text evidence="8">The sequence shown here is derived from an EMBL/GenBank/DDBJ whole genome shotgun (WGS) entry which is preliminary data.</text>
</comment>
<dbReference type="InterPro" id="IPR020843">
    <property type="entry name" value="ER"/>
</dbReference>
<evidence type="ECO:0000256" key="3">
    <source>
        <dbReference type="ARBA" id="ARBA00022723"/>
    </source>
</evidence>
<dbReference type="SMART" id="SM00829">
    <property type="entry name" value="PKS_ER"/>
    <property type="match status" value="1"/>
</dbReference>
<keyword evidence="5" id="KW-0560">Oxidoreductase</keyword>
<evidence type="ECO:0000256" key="2">
    <source>
        <dbReference type="ARBA" id="ARBA00008072"/>
    </source>
</evidence>
<evidence type="ECO:0000313" key="8">
    <source>
        <dbReference type="EMBL" id="GAA4788170.1"/>
    </source>
</evidence>
<dbReference type="CDD" id="cd05285">
    <property type="entry name" value="sorbitol_DH"/>
    <property type="match status" value="1"/>
</dbReference>
<organism evidence="8 9">
    <name type="scientific">Actinomycetospora chlora</name>
    <dbReference type="NCBI Taxonomy" id="663608"/>
    <lineage>
        <taxon>Bacteria</taxon>
        <taxon>Bacillati</taxon>
        <taxon>Actinomycetota</taxon>
        <taxon>Actinomycetes</taxon>
        <taxon>Pseudonocardiales</taxon>
        <taxon>Pseudonocardiaceae</taxon>
        <taxon>Actinomycetospora</taxon>
    </lineage>
</organism>
<evidence type="ECO:0000256" key="4">
    <source>
        <dbReference type="ARBA" id="ARBA00022833"/>
    </source>
</evidence>
<comment type="cofactor">
    <cofactor evidence="1 6">
        <name>Zn(2+)</name>
        <dbReference type="ChEBI" id="CHEBI:29105"/>
    </cofactor>
</comment>
<dbReference type="InterPro" id="IPR002328">
    <property type="entry name" value="ADH_Zn_CS"/>
</dbReference>
<reference evidence="9" key="1">
    <citation type="journal article" date="2019" name="Int. J. Syst. Evol. Microbiol.">
        <title>The Global Catalogue of Microorganisms (GCM) 10K type strain sequencing project: providing services to taxonomists for standard genome sequencing and annotation.</title>
        <authorList>
            <consortium name="The Broad Institute Genomics Platform"/>
            <consortium name="The Broad Institute Genome Sequencing Center for Infectious Disease"/>
            <person name="Wu L."/>
            <person name="Ma J."/>
        </authorList>
    </citation>
    <scope>NUCLEOTIDE SEQUENCE [LARGE SCALE GENOMIC DNA]</scope>
    <source>
        <strain evidence="9">JCM 17979</strain>
    </source>
</reference>
<dbReference type="Pfam" id="PF08240">
    <property type="entry name" value="ADH_N"/>
    <property type="match status" value="1"/>
</dbReference>
<evidence type="ECO:0000256" key="5">
    <source>
        <dbReference type="ARBA" id="ARBA00023002"/>
    </source>
</evidence>
<dbReference type="Pfam" id="PF00107">
    <property type="entry name" value="ADH_zinc_N"/>
    <property type="match status" value="1"/>
</dbReference>
<dbReference type="SUPFAM" id="SSF50129">
    <property type="entry name" value="GroES-like"/>
    <property type="match status" value="1"/>
</dbReference>
<evidence type="ECO:0000256" key="1">
    <source>
        <dbReference type="ARBA" id="ARBA00001947"/>
    </source>
</evidence>
<keyword evidence="9" id="KW-1185">Reference proteome</keyword>
<dbReference type="PANTHER" id="PTHR43161">
    <property type="entry name" value="SORBITOL DEHYDROGENASE"/>
    <property type="match status" value="1"/>
</dbReference>